<feature type="coiled-coil region" evidence="2">
    <location>
        <begin position="94"/>
        <end position="128"/>
    </location>
</feature>
<dbReference type="InterPro" id="IPR001387">
    <property type="entry name" value="Cro/C1-type_HTH"/>
</dbReference>
<sequence>MNMLNKNIGKRVREIRKSKDISIEKMAENLKVSYSTYQRIELGETNSWVSYLDTISSILEVEIEDIVVGKENIEQNNNHQKGGVAVTQNLGTINNLSEKLIEQYEIRLKEKDETITLLNNQINNLNNKK</sequence>
<name>A0ABU9N5P9_9FLAO</name>
<organism evidence="4 5">
    <name type="scientific">Flavobacterium aureirubrum</name>
    <dbReference type="NCBI Taxonomy" id="3133147"/>
    <lineage>
        <taxon>Bacteria</taxon>
        <taxon>Pseudomonadati</taxon>
        <taxon>Bacteroidota</taxon>
        <taxon>Flavobacteriia</taxon>
        <taxon>Flavobacteriales</taxon>
        <taxon>Flavobacteriaceae</taxon>
        <taxon>Flavobacterium</taxon>
    </lineage>
</organism>
<dbReference type="EMBL" id="JBCGDO010000013">
    <property type="protein sequence ID" value="MEM0543042.1"/>
    <property type="molecule type" value="Genomic_DNA"/>
</dbReference>
<dbReference type="PROSITE" id="PS50943">
    <property type="entry name" value="HTH_CROC1"/>
    <property type="match status" value="1"/>
</dbReference>
<dbReference type="SUPFAM" id="SSF47413">
    <property type="entry name" value="lambda repressor-like DNA-binding domains"/>
    <property type="match status" value="1"/>
</dbReference>
<dbReference type="PANTHER" id="PTHR46797:SF1">
    <property type="entry name" value="METHYLPHOSPHONATE SYNTHASE"/>
    <property type="match status" value="1"/>
</dbReference>
<evidence type="ECO:0000259" key="3">
    <source>
        <dbReference type="PROSITE" id="PS50943"/>
    </source>
</evidence>
<keyword evidence="2" id="KW-0175">Coiled coil</keyword>
<dbReference type="Proteomes" id="UP001460072">
    <property type="component" value="Unassembled WGS sequence"/>
</dbReference>
<gene>
    <name evidence="4" type="ORF">WFZ85_10450</name>
</gene>
<dbReference type="InterPro" id="IPR010982">
    <property type="entry name" value="Lambda_DNA-bd_dom_sf"/>
</dbReference>
<dbReference type="InterPro" id="IPR050807">
    <property type="entry name" value="TransReg_Diox_bact_type"/>
</dbReference>
<accession>A0ABU9N5P9</accession>
<dbReference type="SMART" id="SM00530">
    <property type="entry name" value="HTH_XRE"/>
    <property type="match status" value="1"/>
</dbReference>
<protein>
    <submittedName>
        <fullName evidence="4">Helix-turn-helix transcriptional regulator</fullName>
    </submittedName>
</protein>
<evidence type="ECO:0000256" key="1">
    <source>
        <dbReference type="ARBA" id="ARBA00023125"/>
    </source>
</evidence>
<evidence type="ECO:0000256" key="2">
    <source>
        <dbReference type="SAM" id="Coils"/>
    </source>
</evidence>
<reference evidence="4 5" key="1">
    <citation type="submission" date="2024-03" db="EMBL/GenBank/DDBJ databases">
        <title>Two novel species of the genus Flavobacterium exhibiting potentially degradation of complex polysaccharides.</title>
        <authorList>
            <person name="Lian X."/>
        </authorList>
    </citation>
    <scope>NUCLEOTIDE SEQUENCE [LARGE SCALE GENOMIC DNA]</scope>
    <source>
        <strain evidence="5">j3</strain>
    </source>
</reference>
<proteinExistence type="predicted"/>
<evidence type="ECO:0000313" key="4">
    <source>
        <dbReference type="EMBL" id="MEM0543042.1"/>
    </source>
</evidence>
<keyword evidence="5" id="KW-1185">Reference proteome</keyword>
<dbReference type="Pfam" id="PF01381">
    <property type="entry name" value="HTH_3"/>
    <property type="match status" value="1"/>
</dbReference>
<keyword evidence="1" id="KW-0238">DNA-binding</keyword>
<dbReference type="RefSeq" id="WP_342696244.1">
    <property type="nucleotide sequence ID" value="NZ_JBCGDO010000013.1"/>
</dbReference>
<comment type="caution">
    <text evidence="4">The sequence shown here is derived from an EMBL/GenBank/DDBJ whole genome shotgun (WGS) entry which is preliminary data.</text>
</comment>
<dbReference type="Gene3D" id="1.10.260.40">
    <property type="entry name" value="lambda repressor-like DNA-binding domains"/>
    <property type="match status" value="1"/>
</dbReference>
<dbReference type="PANTHER" id="PTHR46797">
    <property type="entry name" value="HTH-TYPE TRANSCRIPTIONAL REGULATOR"/>
    <property type="match status" value="1"/>
</dbReference>
<feature type="domain" description="HTH cro/C1-type" evidence="3">
    <location>
        <begin position="12"/>
        <end position="66"/>
    </location>
</feature>
<evidence type="ECO:0000313" key="5">
    <source>
        <dbReference type="Proteomes" id="UP001460072"/>
    </source>
</evidence>
<dbReference type="CDD" id="cd00093">
    <property type="entry name" value="HTH_XRE"/>
    <property type="match status" value="1"/>
</dbReference>